<dbReference type="InterPro" id="IPR036761">
    <property type="entry name" value="TTHA0802/YceI-like_sf"/>
</dbReference>
<dbReference type="EMBL" id="CP042345">
    <property type="protein sequence ID" value="QEA17547.1"/>
    <property type="molecule type" value="Genomic_DNA"/>
</dbReference>
<evidence type="ECO:0000313" key="3">
    <source>
        <dbReference type="Proteomes" id="UP000321172"/>
    </source>
</evidence>
<dbReference type="PANTHER" id="PTHR34406">
    <property type="entry name" value="PROTEIN YCEI"/>
    <property type="match status" value="1"/>
</dbReference>
<gene>
    <name evidence="2" type="ORF">FRF71_09940</name>
</gene>
<accession>A0A5B8SBC6</accession>
<sequence length="157" mass="17110">MVSAKVGFFGIASKTARFPQMSGRIALSPEQLDTIDLDVELDARRLQAGDSVTLARLKGKDFFDVERYPTVRFAGKRMQMTGATTAMVAGEVTARGVTRPAQLAVTFRDPPARVTGRDAVELSARTVIDRREFGMTAYSAIVGKKVTITIQARMVPN</sequence>
<keyword evidence="3" id="KW-1185">Reference proteome</keyword>
<evidence type="ECO:0000313" key="2">
    <source>
        <dbReference type="EMBL" id="QEA17547.1"/>
    </source>
</evidence>
<dbReference type="Pfam" id="PF04264">
    <property type="entry name" value="YceI"/>
    <property type="match status" value="1"/>
</dbReference>
<dbReference type="InterPro" id="IPR007372">
    <property type="entry name" value="Lipid/polyisoprenoid-bd_YceI"/>
</dbReference>
<evidence type="ECO:0000259" key="1">
    <source>
        <dbReference type="SMART" id="SM00867"/>
    </source>
</evidence>
<dbReference type="OrthoDB" id="9811006at2"/>
<protein>
    <submittedName>
        <fullName evidence="2">YceI family protein</fullName>
    </submittedName>
</protein>
<dbReference type="SUPFAM" id="SSF101874">
    <property type="entry name" value="YceI-like"/>
    <property type="match status" value="1"/>
</dbReference>
<dbReference type="AlphaFoldDB" id="A0A5B8SBC6"/>
<organism evidence="2 3">
    <name type="scientific">Novosphingobium ginsenosidimutans</name>
    <dbReference type="NCBI Taxonomy" id="1176536"/>
    <lineage>
        <taxon>Bacteria</taxon>
        <taxon>Pseudomonadati</taxon>
        <taxon>Pseudomonadota</taxon>
        <taxon>Alphaproteobacteria</taxon>
        <taxon>Sphingomonadales</taxon>
        <taxon>Sphingomonadaceae</taxon>
        <taxon>Novosphingobium</taxon>
    </lineage>
</organism>
<reference evidence="2 3" key="1">
    <citation type="journal article" date="2013" name="J. Microbiol. Biotechnol.">
        <title>Novosphingobium ginsenosidimutans sp. nov., with the ability to convert ginsenoside.</title>
        <authorList>
            <person name="Kim J.K."/>
            <person name="He D."/>
            <person name="Liu Q.M."/>
            <person name="Park H.Y."/>
            <person name="Jung M.S."/>
            <person name="Yoon M.H."/>
            <person name="Kim S.C."/>
            <person name="Im W.T."/>
        </authorList>
    </citation>
    <scope>NUCLEOTIDE SEQUENCE [LARGE SCALE GENOMIC DNA]</scope>
    <source>
        <strain evidence="2 3">FW-6</strain>
    </source>
</reference>
<dbReference type="KEGG" id="ngf:FRF71_09940"/>
<feature type="domain" description="Lipid/polyisoprenoid-binding YceI-like" evidence="1">
    <location>
        <begin position="2"/>
        <end position="155"/>
    </location>
</feature>
<name>A0A5B8SBC6_9SPHN</name>
<dbReference type="PANTHER" id="PTHR34406:SF1">
    <property type="entry name" value="PROTEIN YCEI"/>
    <property type="match status" value="1"/>
</dbReference>
<dbReference type="SMART" id="SM00867">
    <property type="entry name" value="YceI"/>
    <property type="match status" value="1"/>
</dbReference>
<proteinExistence type="predicted"/>
<dbReference type="Proteomes" id="UP000321172">
    <property type="component" value="Chromosome"/>
</dbReference>
<dbReference type="Gene3D" id="2.40.128.110">
    <property type="entry name" value="Lipid/polyisoprenoid-binding, YceI-like"/>
    <property type="match status" value="1"/>
</dbReference>